<dbReference type="eggNOG" id="COG1765">
    <property type="taxonomic scope" value="Bacteria"/>
</dbReference>
<dbReference type="PANTHER" id="PTHR39624:SF2">
    <property type="entry name" value="OSMC-LIKE PROTEIN"/>
    <property type="match status" value="1"/>
</dbReference>
<reference evidence="2 3" key="1">
    <citation type="submission" date="2016-10" db="EMBL/GenBank/DDBJ databases">
        <authorList>
            <person name="de Groot N.N."/>
        </authorList>
    </citation>
    <scope>NUCLEOTIDE SEQUENCE [LARGE SCALE GENOMIC DNA]</scope>
    <source>
        <strain evidence="2 3">DSM 22126</strain>
    </source>
</reference>
<evidence type="ECO:0000313" key="2">
    <source>
        <dbReference type="EMBL" id="SDR84608.1"/>
    </source>
</evidence>
<sequence>MATVPLTFPGAHGTELAGRLEMPVGEPRATALFAHCFTCSKESAAASRVSRALTDEGIAVLRFDFTGLGGSDGDFASTDFSSNVDDVVAAAEHLGESLARPSLLIGHSLGGAAVLAAASRLPDVDAVATIGAPADPSHVTALFADDVPRIEEDGSARVTLVGREFCVRKEFLEDLAEQKQTERIAALDAALLILHSPVDQTVGVENARTIYDAARHPKSFVALDGADHLLQNRRDSQFAADLIGAWASRHVPELEAQTQGAPQEKVPEHPDGAVVVETGAGRFGQVVHAGSHRFVADEPRDVGLDTGPNPYDFLLTALGTCTSMTLQEFARRKGWPLESVRVELQHSRVHADDCAACEEQSGQVDRIERVVHLTGDLDDAQRTKLLQIADRCPVHRTLHNQIDVPTRLADD</sequence>
<dbReference type="InterPro" id="IPR022742">
    <property type="entry name" value="Hydrolase_4"/>
</dbReference>
<keyword evidence="3" id="KW-1185">Reference proteome</keyword>
<proteinExistence type="predicted"/>
<gene>
    <name evidence="2" type="ORF">SAMN04489860_0202</name>
</gene>
<name>A0A1H1MCW4_9CELL</name>
<dbReference type="Proteomes" id="UP000185663">
    <property type="component" value="Chromosome I"/>
</dbReference>
<protein>
    <submittedName>
        <fullName evidence="2">Putative redox protein</fullName>
    </submittedName>
</protein>
<dbReference type="InterPro" id="IPR015946">
    <property type="entry name" value="KH_dom-like_a/b"/>
</dbReference>
<organism evidence="2 3">
    <name type="scientific">Paraoerskovia marina</name>
    <dbReference type="NCBI Taxonomy" id="545619"/>
    <lineage>
        <taxon>Bacteria</taxon>
        <taxon>Bacillati</taxon>
        <taxon>Actinomycetota</taxon>
        <taxon>Actinomycetes</taxon>
        <taxon>Micrococcales</taxon>
        <taxon>Cellulomonadaceae</taxon>
        <taxon>Paraoerskovia</taxon>
    </lineage>
</organism>
<dbReference type="eggNOG" id="COG1073">
    <property type="taxonomic scope" value="Bacteria"/>
</dbReference>
<dbReference type="InterPro" id="IPR036102">
    <property type="entry name" value="OsmC/Ohrsf"/>
</dbReference>
<accession>A0A1H1MCW4</accession>
<dbReference type="Pfam" id="PF12146">
    <property type="entry name" value="Hydrolase_4"/>
    <property type="match status" value="1"/>
</dbReference>
<dbReference type="Gene3D" id="3.40.50.1820">
    <property type="entry name" value="alpha/beta hydrolase"/>
    <property type="match status" value="1"/>
</dbReference>
<dbReference type="AlphaFoldDB" id="A0A1H1MCW4"/>
<dbReference type="InterPro" id="IPR003718">
    <property type="entry name" value="OsmC/Ohr_fam"/>
</dbReference>
<evidence type="ECO:0000259" key="1">
    <source>
        <dbReference type="Pfam" id="PF12146"/>
    </source>
</evidence>
<dbReference type="SUPFAM" id="SSF53474">
    <property type="entry name" value="alpha/beta-Hydrolases"/>
    <property type="match status" value="1"/>
</dbReference>
<dbReference type="STRING" id="545619.SAMN04489860_0202"/>
<feature type="domain" description="Serine aminopeptidase S33" evidence="1">
    <location>
        <begin position="26"/>
        <end position="133"/>
    </location>
</feature>
<dbReference type="RefSeq" id="WP_083371249.1">
    <property type="nucleotide sequence ID" value="NZ_LT629776.1"/>
</dbReference>
<dbReference type="InterPro" id="IPR029058">
    <property type="entry name" value="AB_hydrolase_fold"/>
</dbReference>
<dbReference type="PANTHER" id="PTHR39624">
    <property type="entry name" value="PROTEIN INVOLVED IN RIMO-MEDIATED BETA-METHYLTHIOLATION OF RIBOSOMAL PROTEIN S12 YCAO"/>
    <property type="match status" value="1"/>
</dbReference>
<dbReference type="ESTHER" id="9cell-a0a1h1mcw4">
    <property type="family name" value="Est-OsmC"/>
</dbReference>
<dbReference type="OrthoDB" id="9789573at2"/>
<dbReference type="Gene3D" id="3.30.300.20">
    <property type="match status" value="1"/>
</dbReference>
<dbReference type="SUPFAM" id="SSF82784">
    <property type="entry name" value="OsmC-like"/>
    <property type="match status" value="1"/>
</dbReference>
<dbReference type="EMBL" id="LT629776">
    <property type="protein sequence ID" value="SDR84608.1"/>
    <property type="molecule type" value="Genomic_DNA"/>
</dbReference>
<evidence type="ECO:0000313" key="3">
    <source>
        <dbReference type="Proteomes" id="UP000185663"/>
    </source>
</evidence>
<dbReference type="Pfam" id="PF02566">
    <property type="entry name" value="OsmC"/>
    <property type="match status" value="1"/>
</dbReference>